<dbReference type="EMBL" id="KQ241685">
    <property type="protein sequence ID" value="KNC85762.1"/>
    <property type="molecule type" value="Genomic_DNA"/>
</dbReference>
<organism evidence="1 2">
    <name type="scientific">Sphaeroforma arctica JP610</name>
    <dbReference type="NCBI Taxonomy" id="667725"/>
    <lineage>
        <taxon>Eukaryota</taxon>
        <taxon>Ichthyosporea</taxon>
        <taxon>Ichthyophonida</taxon>
        <taxon>Sphaeroforma</taxon>
    </lineage>
</organism>
<dbReference type="GeneID" id="25902570"/>
<protein>
    <submittedName>
        <fullName evidence="1">Uncharacterized protein</fullName>
    </submittedName>
</protein>
<dbReference type="AlphaFoldDB" id="A0A0L0G9Q3"/>
<evidence type="ECO:0000313" key="1">
    <source>
        <dbReference type="EMBL" id="KNC85762.1"/>
    </source>
</evidence>
<accession>A0A0L0G9Q3</accession>
<keyword evidence="2" id="KW-1185">Reference proteome</keyword>
<dbReference type="Proteomes" id="UP000054560">
    <property type="component" value="Unassembled WGS sequence"/>
</dbReference>
<dbReference type="Gene3D" id="1.25.40.10">
    <property type="entry name" value="Tetratricopeptide repeat domain"/>
    <property type="match status" value="1"/>
</dbReference>
<dbReference type="RefSeq" id="XP_014159664.1">
    <property type="nucleotide sequence ID" value="XM_014304189.1"/>
</dbReference>
<sequence length="491" mass="56215">MLSEYHFTFDTPVYMTVLGAAVQHGFVDAARPLVTYVGSMGYTQVRFHGVPTPLAGQMALANLQAGNIAVADKLLAQLVRNKNVDTKWLLYTQMKTFNKKKQTLASAAVSSDRMAGLLSSVVGRESWGYQKEYMDVIALALDEELYEVAARLWTVIRNVADSEREDYGRVQNLLLSKNPDLYADVELGRVDIGFIQFLVKLGAYTEDMGRIHRLRRCVFTQNLDALSALLDHHTTNEKLEAFRQIVFTGPMPNPVNVLTAMAQVGVEPEPKVFHHFVLHYARNKDIPTTMELFKFADEKKIYLYKVSYTRVMDTWLTMVRSDNDKYFNETVLKSCFQLFITHDKLVPYTRLLAMCLHTKNIPMARRVLERLRHTDVKLNEIGHKMYLRLLIEQGLFSEAWTHYESDAYSSLSNKDDQEICLVLLRHFLSSNDQRSTAVLQRLDDMDMSFEHIATTMMSSSISVACDNRLFRSADVSPFIIPEDSRLMQATR</sequence>
<dbReference type="InterPro" id="IPR011990">
    <property type="entry name" value="TPR-like_helical_dom_sf"/>
</dbReference>
<reference evidence="1 2" key="1">
    <citation type="submission" date="2011-02" db="EMBL/GenBank/DDBJ databases">
        <title>The Genome Sequence of Sphaeroforma arctica JP610.</title>
        <authorList>
            <consortium name="The Broad Institute Genome Sequencing Platform"/>
            <person name="Russ C."/>
            <person name="Cuomo C."/>
            <person name="Young S.K."/>
            <person name="Zeng Q."/>
            <person name="Gargeya S."/>
            <person name="Alvarado L."/>
            <person name="Berlin A."/>
            <person name="Chapman S.B."/>
            <person name="Chen Z."/>
            <person name="Freedman E."/>
            <person name="Gellesch M."/>
            <person name="Goldberg J."/>
            <person name="Griggs A."/>
            <person name="Gujja S."/>
            <person name="Heilman E."/>
            <person name="Heiman D."/>
            <person name="Howarth C."/>
            <person name="Mehta T."/>
            <person name="Neiman D."/>
            <person name="Pearson M."/>
            <person name="Roberts A."/>
            <person name="Saif S."/>
            <person name="Shea T."/>
            <person name="Shenoy N."/>
            <person name="Sisk P."/>
            <person name="Stolte C."/>
            <person name="Sykes S."/>
            <person name="White J."/>
            <person name="Yandava C."/>
            <person name="Burger G."/>
            <person name="Gray M.W."/>
            <person name="Holland P.W.H."/>
            <person name="King N."/>
            <person name="Lang F.B.F."/>
            <person name="Roger A.J."/>
            <person name="Ruiz-Trillo I."/>
            <person name="Haas B."/>
            <person name="Nusbaum C."/>
            <person name="Birren B."/>
        </authorList>
    </citation>
    <scope>NUCLEOTIDE SEQUENCE [LARGE SCALE GENOMIC DNA]</scope>
    <source>
        <strain evidence="1 2">JP610</strain>
    </source>
</reference>
<evidence type="ECO:0000313" key="2">
    <source>
        <dbReference type="Proteomes" id="UP000054560"/>
    </source>
</evidence>
<name>A0A0L0G9Q3_9EUKA</name>
<gene>
    <name evidence="1" type="ORF">SARC_02066</name>
</gene>
<proteinExistence type="predicted"/>